<feature type="compositionally biased region" description="Basic and acidic residues" evidence="1">
    <location>
        <begin position="584"/>
        <end position="600"/>
    </location>
</feature>
<feature type="region of interest" description="Disordered" evidence="1">
    <location>
        <begin position="584"/>
        <end position="636"/>
    </location>
</feature>
<name>A0A420XYS7_9PEZI</name>
<evidence type="ECO:0000256" key="1">
    <source>
        <dbReference type="SAM" id="MobiDB-lite"/>
    </source>
</evidence>
<feature type="compositionally biased region" description="Polar residues" evidence="1">
    <location>
        <begin position="1171"/>
        <end position="1199"/>
    </location>
</feature>
<feature type="compositionally biased region" description="Polar residues" evidence="1">
    <location>
        <begin position="904"/>
        <end position="932"/>
    </location>
</feature>
<feature type="compositionally biased region" description="Basic and acidic residues" evidence="1">
    <location>
        <begin position="410"/>
        <end position="430"/>
    </location>
</feature>
<dbReference type="Proteomes" id="UP000275385">
    <property type="component" value="Unassembled WGS sequence"/>
</dbReference>
<feature type="compositionally biased region" description="Polar residues" evidence="1">
    <location>
        <begin position="198"/>
        <end position="211"/>
    </location>
</feature>
<feature type="compositionally biased region" description="Low complexity" evidence="1">
    <location>
        <begin position="480"/>
        <end position="500"/>
    </location>
</feature>
<feature type="compositionally biased region" description="Basic and acidic residues" evidence="1">
    <location>
        <begin position="357"/>
        <end position="388"/>
    </location>
</feature>
<feature type="compositionally biased region" description="Polar residues" evidence="1">
    <location>
        <begin position="1261"/>
        <end position="1277"/>
    </location>
</feature>
<feature type="compositionally biased region" description="Low complexity" evidence="1">
    <location>
        <begin position="1089"/>
        <end position="1101"/>
    </location>
</feature>
<gene>
    <name evidence="2" type="ORF">DL546_002151</name>
</gene>
<feature type="compositionally biased region" description="Polar residues" evidence="1">
    <location>
        <begin position="502"/>
        <end position="515"/>
    </location>
</feature>
<evidence type="ECO:0000313" key="2">
    <source>
        <dbReference type="EMBL" id="RKU40821.1"/>
    </source>
</evidence>
<feature type="region of interest" description="Disordered" evidence="1">
    <location>
        <begin position="1224"/>
        <end position="1296"/>
    </location>
</feature>
<feature type="compositionally biased region" description="Polar residues" evidence="1">
    <location>
        <begin position="671"/>
        <end position="692"/>
    </location>
</feature>
<feature type="compositionally biased region" description="Polar residues" evidence="1">
    <location>
        <begin position="983"/>
        <end position="996"/>
    </location>
</feature>
<sequence length="1415" mass="148759">MDIPGAFPSSEPPTPDVYPNPQQQQQHPHQYQQPQDGRVPTSVQEGRLGHGGSSAGSTDQRSSDAQRQVHRYDEPLSRAIPAVEGGEVQSHRDDNFQSHGRQETGQLGQTSQSQVHRYEQPRSSAIPAVMAAEVQSHRDDSTLHTSGTPQGTRGAGHLDQEQYGRNEEQPQVHRYEQPASRATQAMLSGQVQAHRDNAATSQPRQSEPQPIISDQTRQAIVEGSQNAAQQATNAAIAAKDNIIATAYSAGQTANNTTALAASYLPESVQQVLPTSVQEAIPAPASPSTSNQRAKAPEVSSLVPAEVKGSIQESGQSAEAAANTDAVLHKHVVETELLKEVKEAGSSGHPQQHLHGQPHGEEWPLRNDKQEHSERHRHEQLGNQDKDTPHQASLPTAAQGGIYNSVIGHGSARDDHDQHHGLPERSRKQGDEYPSSQVQSQSPSQFQPNRRSLNSGGVAGTGVYNTIIGHGSRNEHAKQHTSAPTAESSTISSASSAPVATDGVNTNTVPTQSSGASRHGNGHEHAKQHILGGAPGDSSRSIALADAPKYGMEEEPYNSHTARNVTAGAGAGAADDRTLQDRHTSLDDAGRRTSPQHDRNVDFGADPNVSGGTQRAFPLTSSGPEGLSSETNKNSNTDWKAREGFAAGAAAGIGSGAYGFSQKHESVDRQATHSPVTQPAQQYTSNRSQTSADSHGLLQRHHEEQPHQHTLQKSPSPDARASHSRSSSRSEKQRHGLLGMISRKDENASSHPKIAEDEKGHRVLAKEPPADIAPAVIAARQASVRHQAQSPDRGHQHDAFIKPGSESRRDEMATNRDLSRNTNSSSQSRSADFDRSAGGGSGASGPLHGVEEASAAQHTHSQPTSTVATEHLPPHFSNTHNTVTGDKLPYNTLASGTPSGVALGSQDQQPQTHSPQLHGNPNMIQASAQGTSDRLSESHVGRDVAAGAGVGAAAVAGSRAIRASDQDRDVSYHTRTDGGLPATQPATTTNDYRSGNRSGYHDGNQVDSGDNSATERDGRHGPHSSRVANAVDPRVDSDRDGSRTLKVFRSHPAEPTKTESASGEALNNQDRDRSITGPSTSDDHEVRNPALGAGAGAAAYAGSRAIHDRQATDSHNTGSSFGDPNFTRPAQAAGQPALRTSGGSASRQDTGIHEAASSAARYADGYDHLASGTPSGIATTSTSSPIQQHPSSVSSSQAQHPNPRDNKTSDIAAGVGAGAAVYAGSRALEDRRHPFSTPTDSSTTRQTPPGLAGEDASLYTAGATTNRTLSNPHTSTAGGSDGYDHLASGTPSGVVHTKTADQDDAEYHGTKAAPFSREAHGAEGTTSGTSRRAYADQHRAPADSSGVGAGVIAGAAAAQYTSKSELHDGRHSAPTAQPTSQGSRTTEPPLYNILPSGTPSGVNIEHIRRSKELSRE</sequence>
<dbReference type="OrthoDB" id="5244599at2759"/>
<feature type="compositionally biased region" description="Polar residues" evidence="1">
    <location>
        <begin position="855"/>
        <end position="867"/>
    </location>
</feature>
<feature type="compositionally biased region" description="Basic and acidic residues" evidence="1">
    <location>
        <begin position="741"/>
        <end position="761"/>
    </location>
</feature>
<proteinExistence type="predicted"/>
<feature type="region of interest" description="Disordered" evidence="1">
    <location>
        <begin position="1309"/>
        <end position="1346"/>
    </location>
</feature>
<feature type="compositionally biased region" description="Low complexity" evidence="1">
    <location>
        <begin position="433"/>
        <end position="447"/>
    </location>
</feature>
<evidence type="ECO:0000313" key="3">
    <source>
        <dbReference type="Proteomes" id="UP000275385"/>
    </source>
</evidence>
<feature type="compositionally biased region" description="Polar residues" evidence="1">
    <location>
        <begin position="55"/>
        <end position="66"/>
    </location>
</feature>
<feature type="compositionally biased region" description="Polar residues" evidence="1">
    <location>
        <begin position="618"/>
        <end position="636"/>
    </location>
</feature>
<feature type="compositionally biased region" description="Low complexity" evidence="1">
    <location>
        <begin position="344"/>
        <end position="356"/>
    </location>
</feature>
<organism evidence="2 3">
    <name type="scientific">Coniochaeta pulveracea</name>
    <dbReference type="NCBI Taxonomy" id="177199"/>
    <lineage>
        <taxon>Eukaryota</taxon>
        <taxon>Fungi</taxon>
        <taxon>Dikarya</taxon>
        <taxon>Ascomycota</taxon>
        <taxon>Pezizomycotina</taxon>
        <taxon>Sordariomycetes</taxon>
        <taxon>Sordariomycetidae</taxon>
        <taxon>Coniochaetales</taxon>
        <taxon>Coniochaetaceae</taxon>
        <taxon>Coniochaeta</taxon>
    </lineage>
</organism>
<feature type="compositionally biased region" description="Polar residues" evidence="1">
    <location>
        <begin position="1373"/>
        <end position="1385"/>
    </location>
</feature>
<feature type="compositionally biased region" description="Basic and acidic residues" evidence="1">
    <location>
        <begin position="1032"/>
        <end position="1042"/>
    </location>
</feature>
<feature type="region of interest" description="Disordered" evidence="1">
    <location>
        <begin position="779"/>
        <end position="938"/>
    </location>
</feature>
<reference evidence="2 3" key="1">
    <citation type="submission" date="2018-08" db="EMBL/GenBank/DDBJ databases">
        <title>Draft genome of the lignicolous fungus Coniochaeta pulveracea.</title>
        <authorList>
            <person name="Borstlap C.J."/>
            <person name="De Witt R.N."/>
            <person name="Botha A."/>
            <person name="Volschenk H."/>
        </authorList>
    </citation>
    <scope>NUCLEOTIDE SEQUENCE [LARGE SCALE GENOMIC DNA]</scope>
    <source>
        <strain evidence="2 3">CAB683</strain>
    </source>
</reference>
<feature type="compositionally biased region" description="Basic and acidic residues" evidence="1">
    <location>
        <begin position="89"/>
        <end position="102"/>
    </location>
</feature>
<feature type="compositionally biased region" description="Basic and acidic residues" evidence="1">
    <location>
        <begin position="1404"/>
        <end position="1415"/>
    </location>
</feature>
<feature type="compositionally biased region" description="Basic and acidic residues" evidence="1">
    <location>
        <begin position="156"/>
        <end position="176"/>
    </location>
</feature>
<feature type="compositionally biased region" description="Polar residues" evidence="1">
    <location>
        <begin position="103"/>
        <end position="115"/>
    </location>
</feature>
<feature type="compositionally biased region" description="Polar residues" evidence="1">
    <location>
        <begin position="180"/>
        <end position="191"/>
    </location>
</feature>
<accession>A0A420XYS7</accession>
<feature type="region of interest" description="Disordered" evidence="1">
    <location>
        <begin position="280"/>
        <end position="300"/>
    </location>
</feature>
<feature type="region of interest" description="Disordered" evidence="1">
    <location>
        <begin position="341"/>
        <end position="540"/>
    </location>
</feature>
<feature type="region of interest" description="Disordered" evidence="1">
    <location>
        <begin position="960"/>
        <end position="1150"/>
    </location>
</feature>
<feature type="compositionally biased region" description="Low complexity" evidence="1">
    <location>
        <begin position="19"/>
        <end position="35"/>
    </location>
</feature>
<feature type="compositionally biased region" description="Basic and acidic residues" evidence="1">
    <location>
        <begin position="961"/>
        <end position="975"/>
    </location>
</feature>
<feature type="compositionally biased region" description="Polar residues" evidence="1">
    <location>
        <begin position="1112"/>
        <end position="1121"/>
    </location>
</feature>
<feature type="region of interest" description="Disordered" evidence="1">
    <location>
        <begin position="1359"/>
        <end position="1415"/>
    </location>
</feature>
<feature type="compositionally biased region" description="Low complexity" evidence="1">
    <location>
        <begin position="713"/>
        <end position="726"/>
    </location>
</feature>
<feature type="compositionally biased region" description="Polar residues" evidence="1">
    <location>
        <begin position="1057"/>
        <end position="1067"/>
    </location>
</feature>
<keyword evidence="3" id="KW-1185">Reference proteome</keyword>
<feature type="compositionally biased region" description="Polar residues" evidence="1">
    <location>
        <begin position="1235"/>
        <end position="1246"/>
    </location>
</feature>
<feature type="region of interest" description="Disordered" evidence="1">
    <location>
        <begin position="1170"/>
        <end position="1210"/>
    </location>
</feature>
<feature type="compositionally biased region" description="Low complexity" evidence="1">
    <location>
        <begin position="819"/>
        <end position="829"/>
    </location>
</feature>
<feature type="compositionally biased region" description="Basic and acidic residues" evidence="1">
    <location>
        <begin position="661"/>
        <end position="670"/>
    </location>
</feature>
<protein>
    <submittedName>
        <fullName evidence="2">Uncharacterized protein</fullName>
    </submittedName>
</protein>
<feature type="region of interest" description="Disordered" evidence="1">
    <location>
        <begin position="1"/>
        <end position="211"/>
    </location>
</feature>
<comment type="caution">
    <text evidence="2">The sequence shown here is derived from an EMBL/GenBank/DDBJ whole genome shotgun (WGS) entry which is preliminary data.</text>
</comment>
<feature type="region of interest" description="Disordered" evidence="1">
    <location>
        <begin position="660"/>
        <end position="761"/>
    </location>
</feature>
<feature type="compositionally biased region" description="Basic and acidic residues" evidence="1">
    <location>
        <begin position="791"/>
        <end position="818"/>
    </location>
</feature>
<dbReference type="EMBL" id="QVQW01000090">
    <property type="protein sequence ID" value="RKU40821.1"/>
    <property type="molecule type" value="Genomic_DNA"/>
</dbReference>